<reference evidence="2 3" key="1">
    <citation type="submission" date="2024-01" db="EMBL/GenBank/DDBJ databases">
        <title>A telomere-to-telomere, gap-free genome of sweet tea (Lithocarpus litseifolius).</title>
        <authorList>
            <person name="Zhou J."/>
        </authorList>
    </citation>
    <scope>NUCLEOTIDE SEQUENCE [LARGE SCALE GENOMIC DNA]</scope>
    <source>
        <strain evidence="2">Zhou-2022a</strain>
        <tissue evidence="2">Leaf</tissue>
    </source>
</reference>
<feature type="domain" description="DUF4283" evidence="1">
    <location>
        <begin position="34"/>
        <end position="102"/>
    </location>
</feature>
<dbReference type="InterPro" id="IPR025558">
    <property type="entry name" value="DUF4283"/>
</dbReference>
<proteinExistence type="predicted"/>
<dbReference type="Proteomes" id="UP001459277">
    <property type="component" value="Unassembled WGS sequence"/>
</dbReference>
<dbReference type="EMBL" id="JAZDWU010000008">
    <property type="protein sequence ID" value="KAK9994370.1"/>
    <property type="molecule type" value="Genomic_DNA"/>
</dbReference>
<sequence length="133" mass="15426">MEGLEGMWSRFSLSEEEEVGAEVSKQNEKEIHRLAGRFFTKRVLNVEAVGCMFKPLWKLIGELKIRDLGDNILVFDFEDGLDLERVLTLEPWTYDKHMVAFERAAEIEAIPMLDFNKATLWVQIHNVPEKSLT</sequence>
<name>A0AAW2C7W6_9ROSI</name>
<evidence type="ECO:0000313" key="2">
    <source>
        <dbReference type="EMBL" id="KAK9994370.1"/>
    </source>
</evidence>
<keyword evidence="3" id="KW-1185">Reference proteome</keyword>
<accession>A0AAW2C7W6</accession>
<organism evidence="2 3">
    <name type="scientific">Lithocarpus litseifolius</name>
    <dbReference type="NCBI Taxonomy" id="425828"/>
    <lineage>
        <taxon>Eukaryota</taxon>
        <taxon>Viridiplantae</taxon>
        <taxon>Streptophyta</taxon>
        <taxon>Embryophyta</taxon>
        <taxon>Tracheophyta</taxon>
        <taxon>Spermatophyta</taxon>
        <taxon>Magnoliopsida</taxon>
        <taxon>eudicotyledons</taxon>
        <taxon>Gunneridae</taxon>
        <taxon>Pentapetalae</taxon>
        <taxon>rosids</taxon>
        <taxon>fabids</taxon>
        <taxon>Fagales</taxon>
        <taxon>Fagaceae</taxon>
        <taxon>Lithocarpus</taxon>
    </lineage>
</organism>
<dbReference type="AlphaFoldDB" id="A0AAW2C7W6"/>
<protein>
    <recommendedName>
        <fullName evidence="1">DUF4283 domain-containing protein</fullName>
    </recommendedName>
</protein>
<dbReference type="Pfam" id="PF14111">
    <property type="entry name" value="DUF4283"/>
    <property type="match status" value="1"/>
</dbReference>
<comment type="caution">
    <text evidence="2">The sequence shown here is derived from an EMBL/GenBank/DDBJ whole genome shotgun (WGS) entry which is preliminary data.</text>
</comment>
<evidence type="ECO:0000259" key="1">
    <source>
        <dbReference type="Pfam" id="PF14111"/>
    </source>
</evidence>
<gene>
    <name evidence="2" type="ORF">SO802_024073</name>
</gene>
<evidence type="ECO:0000313" key="3">
    <source>
        <dbReference type="Proteomes" id="UP001459277"/>
    </source>
</evidence>